<dbReference type="GeneID" id="27983067"/>
<protein>
    <submittedName>
        <fullName evidence="2">ATP synthase F0 subunit 8</fullName>
    </submittedName>
</protein>
<gene>
    <name evidence="2" type="primary">atp8</name>
</gene>
<accession>A0A173FZN9</accession>
<evidence type="ECO:0000256" key="1">
    <source>
        <dbReference type="SAM" id="Phobius"/>
    </source>
</evidence>
<keyword evidence="1" id="KW-1133">Transmembrane helix</keyword>
<name>A0A173FZN9_HALAN</name>
<reference evidence="2" key="1">
    <citation type="journal article" date="2016" name="Genom Data">
        <title>The complete mitochondrial genome of the Antarctic stalked jellyfish, Haliclystus antarcticus Pfeffer, 1889 (Staurozoa: Stauromedusae).</title>
        <authorList>
            <person name="Li H.-H."/>
            <person name="Sung P.-J."/>
            <person name="Ho H.-C."/>
        </authorList>
    </citation>
    <scope>NUCLEOTIDE SEQUENCE</scope>
</reference>
<dbReference type="RefSeq" id="YP_009257428.1">
    <property type="nucleotide sequence ID" value="NC_030337.1"/>
</dbReference>
<dbReference type="AlphaFoldDB" id="A0A173FZN9"/>
<geneLocation type="mitochondrion" evidence="2"/>
<organism evidence="2">
    <name type="scientific">Haliclystus antarcticus</name>
    <name type="common">Antarctic stalked jellyfish</name>
    <name type="synonym">Microhydrula limopsicola</name>
    <dbReference type="NCBI Taxonomy" id="654955"/>
    <lineage>
        <taxon>Eukaryota</taxon>
        <taxon>Metazoa</taxon>
        <taxon>Cnidaria</taxon>
        <taxon>Staurozoa</taxon>
        <taxon>Stauromedusae</taxon>
        <taxon>Myostaurida</taxon>
        <taxon>Haliclystidae</taxon>
        <taxon>Haliclystus</taxon>
    </lineage>
</organism>
<evidence type="ECO:0000313" key="2">
    <source>
        <dbReference type="EMBL" id="ANH09485.1"/>
    </source>
</evidence>
<keyword evidence="2" id="KW-0496">Mitochondrion</keyword>
<dbReference type="CTD" id="4509"/>
<dbReference type="EMBL" id="KU947038">
    <property type="protein sequence ID" value="ANH09485.1"/>
    <property type="molecule type" value="Genomic_DNA"/>
</dbReference>
<keyword evidence="1" id="KW-0812">Transmembrane</keyword>
<sequence>MPQLDLITFFFQFSGILIGLGFLIGLLLWSTLPGLKVSLRARQVGVQTSSLELTDREAIYKQTLQQC</sequence>
<keyword evidence="1" id="KW-0472">Membrane</keyword>
<proteinExistence type="predicted"/>
<feature type="transmembrane region" description="Helical" evidence="1">
    <location>
        <begin position="6"/>
        <end position="32"/>
    </location>
</feature>